<protein>
    <recommendedName>
        <fullName evidence="6 7">Thioredoxin</fullName>
    </recommendedName>
</protein>
<evidence type="ECO:0000256" key="1">
    <source>
        <dbReference type="ARBA" id="ARBA00008987"/>
    </source>
</evidence>
<evidence type="ECO:0000256" key="3">
    <source>
        <dbReference type="ARBA" id="ARBA00022982"/>
    </source>
</evidence>
<keyword evidence="10" id="KW-1185">Reference proteome</keyword>
<dbReference type="RefSeq" id="WP_077462937.1">
    <property type="nucleotide sequence ID" value="NZ_MLAA01000014.1"/>
</dbReference>
<dbReference type="PIRSF" id="PIRSF000077">
    <property type="entry name" value="Thioredoxin"/>
    <property type="match status" value="1"/>
</dbReference>
<evidence type="ECO:0000313" key="10">
    <source>
        <dbReference type="Proteomes" id="UP000188820"/>
    </source>
</evidence>
<evidence type="ECO:0000256" key="6">
    <source>
        <dbReference type="NCBIfam" id="TIGR01068"/>
    </source>
</evidence>
<evidence type="ECO:0000256" key="5">
    <source>
        <dbReference type="ARBA" id="ARBA00023284"/>
    </source>
</evidence>
<dbReference type="InterPro" id="IPR005746">
    <property type="entry name" value="Thioredoxin"/>
</dbReference>
<keyword evidence="2" id="KW-0813">Transport</keyword>
<evidence type="ECO:0000256" key="4">
    <source>
        <dbReference type="ARBA" id="ARBA00023157"/>
    </source>
</evidence>
<dbReference type="PROSITE" id="PS00194">
    <property type="entry name" value="THIOREDOXIN_1"/>
    <property type="match status" value="1"/>
</dbReference>
<name>A0ABX3KY66_9PAST</name>
<keyword evidence="3" id="KW-0249">Electron transport</keyword>
<gene>
    <name evidence="9" type="ORF">BKG89_04210</name>
</gene>
<evidence type="ECO:0000256" key="7">
    <source>
        <dbReference type="PIRNR" id="PIRNR000077"/>
    </source>
</evidence>
<dbReference type="PANTHER" id="PTHR45663">
    <property type="entry name" value="GEO12009P1"/>
    <property type="match status" value="1"/>
</dbReference>
<comment type="caution">
    <text evidence="9">The sequence shown here is derived from an EMBL/GenBank/DDBJ whole genome shotgun (WGS) entry which is preliminary data.</text>
</comment>
<dbReference type="Pfam" id="PF00085">
    <property type="entry name" value="Thioredoxin"/>
    <property type="match status" value="1"/>
</dbReference>
<dbReference type="NCBIfam" id="TIGR01068">
    <property type="entry name" value="thioredoxin"/>
    <property type="match status" value="1"/>
</dbReference>
<reference evidence="9 10" key="1">
    <citation type="submission" date="2016-10" db="EMBL/GenBank/DDBJ databases">
        <title>Rodentibacter gen. nov. and new species.</title>
        <authorList>
            <person name="Christensen H."/>
        </authorList>
    </citation>
    <scope>NUCLEOTIDE SEQUENCE [LARGE SCALE GENOMIC DNA]</scope>
    <source>
        <strain evidence="9 10">1998236014</strain>
    </source>
</reference>
<evidence type="ECO:0000259" key="8">
    <source>
        <dbReference type="PROSITE" id="PS51352"/>
    </source>
</evidence>
<dbReference type="InterPro" id="IPR013766">
    <property type="entry name" value="Thioredoxin_domain"/>
</dbReference>
<evidence type="ECO:0000313" key="9">
    <source>
        <dbReference type="EMBL" id="OOF70203.1"/>
    </source>
</evidence>
<keyword evidence="5" id="KW-0676">Redox-active center</keyword>
<dbReference type="Proteomes" id="UP000188820">
    <property type="component" value="Unassembled WGS sequence"/>
</dbReference>
<proteinExistence type="inferred from homology"/>
<dbReference type="PANTHER" id="PTHR45663:SF11">
    <property type="entry name" value="GEO12009P1"/>
    <property type="match status" value="1"/>
</dbReference>
<dbReference type="Gene3D" id="3.40.30.10">
    <property type="entry name" value="Glutaredoxin"/>
    <property type="match status" value="1"/>
</dbReference>
<dbReference type="InterPro" id="IPR017937">
    <property type="entry name" value="Thioredoxin_CS"/>
</dbReference>
<dbReference type="SUPFAM" id="SSF52833">
    <property type="entry name" value="Thioredoxin-like"/>
    <property type="match status" value="1"/>
</dbReference>
<feature type="domain" description="Thioredoxin" evidence="8">
    <location>
        <begin position="3"/>
        <end position="107"/>
    </location>
</feature>
<accession>A0ABX3KY66</accession>
<organism evidence="9 10">
    <name type="scientific">Rodentibacter caecimuris</name>
    <dbReference type="NCBI Taxonomy" id="1796644"/>
    <lineage>
        <taxon>Bacteria</taxon>
        <taxon>Pseudomonadati</taxon>
        <taxon>Pseudomonadota</taxon>
        <taxon>Gammaproteobacteria</taxon>
        <taxon>Pasteurellales</taxon>
        <taxon>Pasteurellaceae</taxon>
        <taxon>Rodentibacter</taxon>
    </lineage>
</organism>
<dbReference type="PROSITE" id="PS51352">
    <property type="entry name" value="THIOREDOXIN_2"/>
    <property type="match status" value="1"/>
</dbReference>
<comment type="similarity">
    <text evidence="1 7">Belongs to the thioredoxin family.</text>
</comment>
<sequence>MSEVLHVTDSTFTAEVVNSDIPVLVDFWAPWCGPCRMVAPILDELAPEFAGKAKIVKINVDENQAIAAQFGVRSIPTLLLFKEGKAVATQVGALPKNQLANLINQHI</sequence>
<dbReference type="CDD" id="cd02947">
    <property type="entry name" value="TRX_family"/>
    <property type="match status" value="1"/>
</dbReference>
<dbReference type="InterPro" id="IPR036249">
    <property type="entry name" value="Thioredoxin-like_sf"/>
</dbReference>
<keyword evidence="4" id="KW-1015">Disulfide bond</keyword>
<dbReference type="PRINTS" id="PR00421">
    <property type="entry name" value="THIOREDOXIN"/>
</dbReference>
<evidence type="ECO:0000256" key="2">
    <source>
        <dbReference type="ARBA" id="ARBA00022448"/>
    </source>
</evidence>
<dbReference type="EMBL" id="MLAA01000014">
    <property type="protein sequence ID" value="OOF70203.1"/>
    <property type="molecule type" value="Genomic_DNA"/>
</dbReference>